<protein>
    <submittedName>
        <fullName evidence="1">Uncharacterized protein</fullName>
    </submittedName>
</protein>
<dbReference type="AlphaFoldDB" id="D7BDV6"/>
<dbReference type="OrthoDB" id="9767864at2"/>
<proteinExistence type="predicted"/>
<keyword evidence="2" id="KW-1185">Reference proteome</keyword>
<reference evidence="1 2" key="1">
    <citation type="journal article" date="2010" name="Stand. Genomic Sci.">
        <title>Complete genome sequence of Meiothermus silvanus type strain (VI-R2).</title>
        <authorList>
            <person name="Sikorski J."/>
            <person name="Tindall B.J."/>
            <person name="Lowry S."/>
            <person name="Lucas S."/>
            <person name="Nolan M."/>
            <person name="Copeland A."/>
            <person name="Glavina Del Rio T."/>
            <person name="Tice H."/>
            <person name="Cheng J.F."/>
            <person name="Han C."/>
            <person name="Pitluck S."/>
            <person name="Liolios K."/>
            <person name="Ivanova N."/>
            <person name="Mavromatis K."/>
            <person name="Mikhailova N."/>
            <person name="Pati A."/>
            <person name="Goodwin L."/>
            <person name="Chen A."/>
            <person name="Palaniappan K."/>
            <person name="Land M."/>
            <person name="Hauser L."/>
            <person name="Chang Y.J."/>
            <person name="Jeffries C.D."/>
            <person name="Rohde M."/>
            <person name="Goker M."/>
            <person name="Woyke T."/>
            <person name="Bristow J."/>
            <person name="Eisen J.A."/>
            <person name="Markowitz V."/>
            <person name="Hugenholtz P."/>
            <person name="Kyrpides N.C."/>
            <person name="Klenk H.P."/>
            <person name="Lapidus A."/>
        </authorList>
    </citation>
    <scope>NUCLEOTIDE SEQUENCE [LARGE SCALE GENOMIC DNA]</scope>
    <source>
        <strain evidence="2">ATCC 700542 / DSM 9946 / VI-R2</strain>
    </source>
</reference>
<evidence type="ECO:0000313" key="2">
    <source>
        <dbReference type="Proteomes" id="UP000001916"/>
    </source>
</evidence>
<name>D7BDV6_ALLS1</name>
<accession>D7BDV6</accession>
<evidence type="ECO:0000313" key="1">
    <source>
        <dbReference type="EMBL" id="ADH63107.1"/>
    </source>
</evidence>
<sequence length="262" mass="28002">MGRSAVDTNKIGFSAGARMFEGPVGATEASLRPLGLLGADATLNIGQTTKQKQDRAPLVVVKQAINQQSAQIQVVLHEITQDNLRLAFGLQDSDLTALAGGDVVVTDEQVVLDANGNGVLANPVKTGNVPVVTNVGGTTTYVAGTDYIFIPRDQFGRSVIYRLSTGAIPNGATLEVDYTWTRTARVEFPIGSRTTVVERKIKLEEEYSDGRKLVAVFYRAVLSINGNITVNTDGENGMSVPVTVDGLYDPTQNKIVSIYLEG</sequence>
<dbReference type="HOGENOM" id="CLU_096743_0_0_0"/>
<dbReference type="RefSeq" id="WP_013157682.1">
    <property type="nucleotide sequence ID" value="NC_014212.1"/>
</dbReference>
<organism evidence="1 2">
    <name type="scientific">Allomeiothermus silvanus (strain ATCC 700542 / DSM 9946 / NBRC 106475 / NCIMB 13440 / VI-R2)</name>
    <name type="common">Thermus silvanus</name>
    <dbReference type="NCBI Taxonomy" id="526227"/>
    <lineage>
        <taxon>Bacteria</taxon>
        <taxon>Thermotogati</taxon>
        <taxon>Deinococcota</taxon>
        <taxon>Deinococci</taxon>
        <taxon>Thermales</taxon>
        <taxon>Thermaceae</taxon>
        <taxon>Allomeiothermus</taxon>
    </lineage>
</organism>
<dbReference type="STRING" id="526227.Mesil_1210"/>
<dbReference type="Proteomes" id="UP000001916">
    <property type="component" value="Chromosome"/>
</dbReference>
<dbReference type="KEGG" id="msv:Mesil_1210"/>
<gene>
    <name evidence="1" type="ordered locus">Mesil_1210</name>
</gene>
<dbReference type="EMBL" id="CP002042">
    <property type="protein sequence ID" value="ADH63107.1"/>
    <property type="molecule type" value="Genomic_DNA"/>
</dbReference>